<evidence type="ECO:0000256" key="6">
    <source>
        <dbReference type="SAM" id="SignalP"/>
    </source>
</evidence>
<sequence length="616" mass="62619">MARNYVPALVALVAVSAVLGVAAEQQKGGMLRVKLRKTEMLTTVGRPRPYLLGEQGLLGNADEGAVTLKNFMDAQYYGEVGLGTPPQLFNVIFDTGSSNLWVPSSKCALFNIACRLHRKYNAAKSKTYKANGTEFSIEYGTGSLDGYISEDVLSWGGLTIPDQGFAEAINEPGLTFVAAKFDGILGMGFPAIAVKHVPPPFTRLVEGGELAAPVFSFWLNRDPAAPNGGELVLGGIDEAHFSGEHTWVPVTRQGYWQFNMDGLDLGPGSQKMCAKGCAAIADTGTSLIAGPSDEVAALNHAIGATSALSAQCRQLVRDYLPQIIAQLHDLPLDQVCASIGLCPVAAAAATAATIKPARRLLAAGAAARAHTIRAGAAAAAAAAADDDAAAAADDDAVAAADVTDVDAAVAAVKAQLANLVGHAAAGATTAATANGGAAAAAATNSVSGVIAKLVGEAAAAAANAAEQAQGAATAAAAAAASKDQSTGDSVVCSFCQTAVAYIKIALEANSTIDQIADAVGQLCDQVSFGGPSVVDCDKLPGLPIISFNIGGRVFPLRPEQYVLQVDAGGGETQCISGFMGLDVPAGPLWILGDIFLGAYHTVFDYGGARVGFADAA</sequence>
<evidence type="ECO:0000259" key="8">
    <source>
        <dbReference type="PROSITE" id="PS51767"/>
    </source>
</evidence>
<evidence type="ECO:0000256" key="2">
    <source>
        <dbReference type="ARBA" id="ARBA00023157"/>
    </source>
</evidence>
<keyword evidence="5" id="KW-0645">Protease</keyword>
<evidence type="ECO:0008006" key="11">
    <source>
        <dbReference type="Google" id="ProtNLM"/>
    </source>
</evidence>
<dbReference type="SUPFAM" id="SSF50630">
    <property type="entry name" value="Acid proteases"/>
    <property type="match status" value="1"/>
</dbReference>
<feature type="active site" evidence="3">
    <location>
        <position position="282"/>
    </location>
</feature>
<comment type="similarity">
    <text evidence="1 5">Belongs to the peptidase A1 family.</text>
</comment>
<dbReference type="PRINTS" id="PR00792">
    <property type="entry name" value="PEPSIN"/>
</dbReference>
<dbReference type="PROSITE" id="PS51767">
    <property type="entry name" value="PEPTIDASE_A1"/>
    <property type="match status" value="1"/>
</dbReference>
<name>A0A836B9Y0_9CHLO</name>
<keyword evidence="6" id="KW-0732">Signal</keyword>
<proteinExistence type="inferred from homology"/>
<evidence type="ECO:0000256" key="3">
    <source>
        <dbReference type="PIRSR" id="PIRSR601461-1"/>
    </source>
</evidence>
<organism evidence="9 10">
    <name type="scientific">Chlamydomonas schloesseri</name>
    <dbReference type="NCBI Taxonomy" id="2026947"/>
    <lineage>
        <taxon>Eukaryota</taxon>
        <taxon>Viridiplantae</taxon>
        <taxon>Chlorophyta</taxon>
        <taxon>core chlorophytes</taxon>
        <taxon>Chlorophyceae</taxon>
        <taxon>CS clade</taxon>
        <taxon>Chlamydomonadales</taxon>
        <taxon>Chlamydomonadaceae</taxon>
        <taxon>Chlamydomonas</taxon>
    </lineage>
</organism>
<dbReference type="InterPro" id="IPR011001">
    <property type="entry name" value="Saposin-like"/>
</dbReference>
<feature type="disulfide bond" evidence="4">
    <location>
        <begin position="107"/>
        <end position="114"/>
    </location>
</feature>
<feature type="domain" description="Peptidase A1" evidence="8">
    <location>
        <begin position="76"/>
        <end position="613"/>
    </location>
</feature>
<dbReference type="InterPro" id="IPR021109">
    <property type="entry name" value="Peptidase_aspartic_dom_sf"/>
</dbReference>
<reference evidence="9" key="1">
    <citation type="journal article" date="2020" name="bioRxiv">
        <title>Comparative genomics of Chlamydomonas.</title>
        <authorList>
            <person name="Craig R.J."/>
            <person name="Hasan A.R."/>
            <person name="Ness R.W."/>
            <person name="Keightley P.D."/>
        </authorList>
    </citation>
    <scope>NUCLEOTIDE SEQUENCE</scope>
    <source>
        <strain evidence="9">CCAP 11/173</strain>
    </source>
</reference>
<dbReference type="PROSITE" id="PS50015">
    <property type="entry name" value="SAP_B"/>
    <property type="match status" value="1"/>
</dbReference>
<evidence type="ECO:0000256" key="5">
    <source>
        <dbReference type="RuleBase" id="RU000454"/>
    </source>
</evidence>
<keyword evidence="5" id="KW-0064">Aspartyl protease</keyword>
<dbReference type="FunFam" id="2.40.70.10:FF:000044">
    <property type="entry name" value="Lysosomal aspartic protease"/>
    <property type="match status" value="1"/>
</dbReference>
<keyword evidence="10" id="KW-1185">Reference proteome</keyword>
<dbReference type="InterPro" id="IPR001969">
    <property type="entry name" value="Aspartic_peptidase_AS"/>
</dbReference>
<protein>
    <recommendedName>
        <fullName evidence="11">Peptidase A1 domain-containing protein</fullName>
    </recommendedName>
</protein>
<dbReference type="GO" id="GO:0006629">
    <property type="term" value="P:lipid metabolic process"/>
    <property type="evidence" value="ECO:0007669"/>
    <property type="project" value="InterPro"/>
</dbReference>
<feature type="active site" evidence="3">
    <location>
        <position position="94"/>
    </location>
</feature>
<dbReference type="PANTHER" id="PTHR47966">
    <property type="entry name" value="BETA-SITE APP-CLEAVING ENZYME, ISOFORM A-RELATED"/>
    <property type="match status" value="1"/>
</dbReference>
<dbReference type="InterPro" id="IPR033121">
    <property type="entry name" value="PEPTIDASE_A1"/>
</dbReference>
<dbReference type="InterPro" id="IPR008139">
    <property type="entry name" value="SaposinB_dom"/>
</dbReference>
<dbReference type="EMBL" id="JAEHOD010000006">
    <property type="protein sequence ID" value="KAG2452196.1"/>
    <property type="molecule type" value="Genomic_DNA"/>
</dbReference>
<dbReference type="OrthoDB" id="771136at2759"/>
<dbReference type="PANTHER" id="PTHR47966:SF51">
    <property type="entry name" value="BETA-SITE APP-CLEAVING ENZYME, ISOFORM A-RELATED"/>
    <property type="match status" value="1"/>
</dbReference>
<dbReference type="Gene3D" id="1.10.225.10">
    <property type="entry name" value="Saposin-like"/>
    <property type="match status" value="1"/>
</dbReference>
<feature type="chain" id="PRO_5032509374" description="Peptidase A1 domain-containing protein" evidence="6">
    <location>
        <begin position="24"/>
        <end position="616"/>
    </location>
</feature>
<keyword evidence="2 4" id="KW-1015">Disulfide bond</keyword>
<dbReference type="GO" id="GO:0004190">
    <property type="term" value="F:aspartic-type endopeptidase activity"/>
    <property type="evidence" value="ECO:0007669"/>
    <property type="project" value="UniProtKB-KW"/>
</dbReference>
<accession>A0A836B9Y0</accession>
<evidence type="ECO:0000313" key="10">
    <source>
        <dbReference type="Proteomes" id="UP000613740"/>
    </source>
</evidence>
<comment type="caution">
    <text evidence="9">The sequence shown here is derived from an EMBL/GenBank/DDBJ whole genome shotgun (WGS) entry which is preliminary data.</text>
</comment>
<dbReference type="Proteomes" id="UP000613740">
    <property type="component" value="Unassembled WGS sequence"/>
</dbReference>
<evidence type="ECO:0000256" key="4">
    <source>
        <dbReference type="PIRSR" id="PIRSR601461-2"/>
    </source>
</evidence>
<dbReference type="GO" id="GO:0006508">
    <property type="term" value="P:proteolysis"/>
    <property type="evidence" value="ECO:0007669"/>
    <property type="project" value="UniProtKB-KW"/>
</dbReference>
<dbReference type="AlphaFoldDB" id="A0A836B9Y0"/>
<keyword evidence="5" id="KW-0378">Hydrolase</keyword>
<gene>
    <name evidence="9" type="ORF">HYH02_003227</name>
</gene>
<evidence type="ECO:0000313" key="9">
    <source>
        <dbReference type="EMBL" id="KAG2452196.1"/>
    </source>
</evidence>
<dbReference type="Gene3D" id="2.40.70.10">
    <property type="entry name" value="Acid Proteases"/>
    <property type="match status" value="2"/>
</dbReference>
<evidence type="ECO:0000259" key="7">
    <source>
        <dbReference type="PROSITE" id="PS50015"/>
    </source>
</evidence>
<dbReference type="PROSITE" id="PS00141">
    <property type="entry name" value="ASP_PROTEASE"/>
    <property type="match status" value="2"/>
</dbReference>
<feature type="domain" description="Saposin B-type" evidence="7">
    <location>
        <begin position="488"/>
        <end position="529"/>
    </location>
</feature>
<dbReference type="FunFam" id="2.40.70.10:FF:000048">
    <property type="entry name" value="Napsin A aspartic peptidase"/>
    <property type="match status" value="1"/>
</dbReference>
<dbReference type="InterPro" id="IPR001461">
    <property type="entry name" value="Aspartic_peptidase_A1"/>
</dbReference>
<feature type="signal peptide" evidence="6">
    <location>
        <begin position="1"/>
        <end position="23"/>
    </location>
</feature>
<evidence type="ECO:0000256" key="1">
    <source>
        <dbReference type="ARBA" id="ARBA00007447"/>
    </source>
</evidence>
<dbReference type="Pfam" id="PF00026">
    <property type="entry name" value="Asp"/>
    <property type="match status" value="2"/>
</dbReference>
<dbReference type="SUPFAM" id="SSF47862">
    <property type="entry name" value="Saposin"/>
    <property type="match status" value="1"/>
</dbReference>